<proteinExistence type="predicted"/>
<organism evidence="1 2">
    <name type="scientific">Portunus trituberculatus</name>
    <name type="common">Swimming crab</name>
    <name type="synonym">Neptunus trituberculatus</name>
    <dbReference type="NCBI Taxonomy" id="210409"/>
    <lineage>
        <taxon>Eukaryota</taxon>
        <taxon>Metazoa</taxon>
        <taxon>Ecdysozoa</taxon>
        <taxon>Arthropoda</taxon>
        <taxon>Crustacea</taxon>
        <taxon>Multicrustacea</taxon>
        <taxon>Malacostraca</taxon>
        <taxon>Eumalacostraca</taxon>
        <taxon>Eucarida</taxon>
        <taxon>Decapoda</taxon>
        <taxon>Pleocyemata</taxon>
        <taxon>Brachyura</taxon>
        <taxon>Eubrachyura</taxon>
        <taxon>Portunoidea</taxon>
        <taxon>Portunidae</taxon>
        <taxon>Portuninae</taxon>
        <taxon>Portunus</taxon>
    </lineage>
</organism>
<accession>A0A5B7D4Z6</accession>
<dbReference type="Proteomes" id="UP000324222">
    <property type="component" value="Unassembled WGS sequence"/>
</dbReference>
<reference evidence="1 2" key="1">
    <citation type="submission" date="2019-05" db="EMBL/GenBank/DDBJ databases">
        <title>Another draft genome of Portunus trituberculatus and its Hox gene families provides insights of decapod evolution.</title>
        <authorList>
            <person name="Jeong J.-H."/>
            <person name="Song I."/>
            <person name="Kim S."/>
            <person name="Choi T."/>
            <person name="Kim D."/>
            <person name="Ryu S."/>
            <person name="Kim W."/>
        </authorList>
    </citation>
    <scope>NUCLEOTIDE SEQUENCE [LARGE SCALE GENOMIC DNA]</scope>
    <source>
        <tissue evidence="1">Muscle</tissue>
    </source>
</reference>
<dbReference type="EMBL" id="VSRR010000460">
    <property type="protein sequence ID" value="MPC15866.1"/>
    <property type="molecule type" value="Genomic_DNA"/>
</dbReference>
<protein>
    <submittedName>
        <fullName evidence="1">Uncharacterized protein</fullName>
    </submittedName>
</protein>
<name>A0A5B7D4Z6_PORTR</name>
<evidence type="ECO:0000313" key="1">
    <source>
        <dbReference type="EMBL" id="MPC15866.1"/>
    </source>
</evidence>
<sequence length="89" mass="10108">MLVAPRESPAVGEVKAGISFCYQINGTHEWLYTTFTGKFSGRFILPLNYFITPLERSLAWEGSAPRVLLRCGATCHLPPPLQRMKEWPR</sequence>
<dbReference type="AlphaFoldDB" id="A0A5B7D4Z6"/>
<keyword evidence="2" id="KW-1185">Reference proteome</keyword>
<gene>
    <name evidence="1" type="ORF">E2C01_008670</name>
</gene>
<comment type="caution">
    <text evidence="1">The sequence shown here is derived from an EMBL/GenBank/DDBJ whole genome shotgun (WGS) entry which is preliminary data.</text>
</comment>
<evidence type="ECO:0000313" key="2">
    <source>
        <dbReference type="Proteomes" id="UP000324222"/>
    </source>
</evidence>